<organism evidence="6 7">
    <name type="scientific">Billgrantia montanilacus</name>
    <dbReference type="NCBI Taxonomy" id="2282305"/>
    <lineage>
        <taxon>Bacteria</taxon>
        <taxon>Pseudomonadati</taxon>
        <taxon>Pseudomonadota</taxon>
        <taxon>Gammaproteobacteria</taxon>
        <taxon>Oceanospirillales</taxon>
        <taxon>Halomonadaceae</taxon>
        <taxon>Billgrantia</taxon>
    </lineage>
</organism>
<feature type="transmembrane region" description="Helical" evidence="4">
    <location>
        <begin position="347"/>
        <end position="373"/>
    </location>
</feature>
<name>A0A368TQG6_9GAMM</name>
<dbReference type="AlphaFoldDB" id="A0A368TQG6"/>
<feature type="transmembrane region" description="Helical" evidence="4">
    <location>
        <begin position="252"/>
        <end position="275"/>
    </location>
</feature>
<dbReference type="GO" id="GO:0022857">
    <property type="term" value="F:transmembrane transporter activity"/>
    <property type="evidence" value="ECO:0007669"/>
    <property type="project" value="InterPro"/>
</dbReference>
<evidence type="ECO:0000256" key="1">
    <source>
        <dbReference type="ARBA" id="ARBA00022692"/>
    </source>
</evidence>
<dbReference type="PANTHER" id="PTHR23527:SF1">
    <property type="entry name" value="BLL3282 PROTEIN"/>
    <property type="match status" value="1"/>
</dbReference>
<keyword evidence="2 4" id="KW-1133">Transmembrane helix</keyword>
<proteinExistence type="predicted"/>
<gene>
    <name evidence="6" type="ORF">DU505_20815</name>
</gene>
<dbReference type="PANTHER" id="PTHR23527">
    <property type="entry name" value="BLL3282 PROTEIN"/>
    <property type="match status" value="1"/>
</dbReference>
<feature type="transmembrane region" description="Helical" evidence="4">
    <location>
        <begin position="224"/>
        <end position="246"/>
    </location>
</feature>
<keyword evidence="3 4" id="KW-0472">Membrane</keyword>
<accession>A0A368TQG6</accession>
<sequence>MPPSPTVQPPVSPEWGEGLVVLLAATWVQVLCSAGMLLVPTLAPQIAAAFGVPTGWVGLQVSLLYGVAMLTSLQSAVLARRLGGCRASQLAIALVMGGCALALLGTPLALLATTLMLGLAYGITSPAAAELLSRFTPPERRNLVYSIKQTGVPLGGVLAGLMAPPLAAFWNWQAAFLAVGAASLATLLLLQPRRSRWDVSRDASVRMQRAGSLGVLRRSRAMRWLGATGFCLSAAQLSLLSFAVAYMVEELLLSLVMAGAVVSLVHMGGVSGRLAWGALADRLGASLPVLFGLAAVIAVIFLLLAVLGTVVPSWMTLVLLVMAGATAVGWNGVYLGEVARRCQPGEVGEATAAVLVLTYMGVLVGPALFSLIVWLTGSYSVGFLLPAITGGLAILCLHHCRRASHAAEITTVLR</sequence>
<dbReference type="OrthoDB" id="8724598at2"/>
<evidence type="ECO:0000256" key="4">
    <source>
        <dbReference type="SAM" id="Phobius"/>
    </source>
</evidence>
<dbReference type="InterPro" id="IPR052952">
    <property type="entry name" value="MFS-Transporter"/>
</dbReference>
<keyword evidence="7" id="KW-1185">Reference proteome</keyword>
<feature type="transmembrane region" description="Helical" evidence="4">
    <location>
        <begin position="90"/>
        <end position="123"/>
    </location>
</feature>
<dbReference type="Pfam" id="PF07690">
    <property type="entry name" value="MFS_1"/>
    <property type="match status" value="1"/>
</dbReference>
<dbReference type="InterPro" id="IPR020846">
    <property type="entry name" value="MFS_dom"/>
</dbReference>
<feature type="transmembrane region" description="Helical" evidence="4">
    <location>
        <begin position="20"/>
        <end position="39"/>
    </location>
</feature>
<dbReference type="Proteomes" id="UP000252405">
    <property type="component" value="Unassembled WGS sequence"/>
</dbReference>
<dbReference type="PROSITE" id="PS50850">
    <property type="entry name" value="MFS"/>
    <property type="match status" value="1"/>
</dbReference>
<evidence type="ECO:0000256" key="3">
    <source>
        <dbReference type="ARBA" id="ARBA00023136"/>
    </source>
</evidence>
<dbReference type="InterPro" id="IPR036259">
    <property type="entry name" value="MFS_trans_sf"/>
</dbReference>
<reference evidence="6 7" key="1">
    <citation type="submission" date="2018-07" db="EMBL/GenBank/DDBJ databases">
        <title>Halomonas montanilacus sp. nov., isolated from Lake Pengyan on Tibetan Plateau.</title>
        <authorList>
            <person name="Lu H."/>
            <person name="Xing P."/>
            <person name="Wu Q."/>
        </authorList>
    </citation>
    <scope>NUCLEOTIDE SEQUENCE [LARGE SCALE GENOMIC DNA]</scope>
    <source>
        <strain evidence="6 7">PYC7W</strain>
    </source>
</reference>
<evidence type="ECO:0000259" key="5">
    <source>
        <dbReference type="PROSITE" id="PS50850"/>
    </source>
</evidence>
<dbReference type="RefSeq" id="WP_114480892.1">
    <property type="nucleotide sequence ID" value="NZ_QPII01000025.1"/>
</dbReference>
<feature type="transmembrane region" description="Helical" evidence="4">
    <location>
        <begin position="287"/>
        <end position="308"/>
    </location>
</feature>
<feature type="transmembrane region" description="Helical" evidence="4">
    <location>
        <begin position="169"/>
        <end position="190"/>
    </location>
</feature>
<dbReference type="EMBL" id="QPII01000025">
    <property type="protein sequence ID" value="RCV86402.1"/>
    <property type="molecule type" value="Genomic_DNA"/>
</dbReference>
<feature type="domain" description="Major facilitator superfamily (MFS) profile" evidence="5">
    <location>
        <begin position="21"/>
        <end position="405"/>
    </location>
</feature>
<dbReference type="SUPFAM" id="SSF103473">
    <property type="entry name" value="MFS general substrate transporter"/>
    <property type="match status" value="1"/>
</dbReference>
<feature type="transmembrane region" description="Helical" evidence="4">
    <location>
        <begin position="314"/>
        <end position="335"/>
    </location>
</feature>
<dbReference type="InterPro" id="IPR011701">
    <property type="entry name" value="MFS"/>
</dbReference>
<protein>
    <submittedName>
        <fullName evidence="6">MFS transporter</fullName>
    </submittedName>
</protein>
<evidence type="ECO:0000313" key="6">
    <source>
        <dbReference type="EMBL" id="RCV86402.1"/>
    </source>
</evidence>
<keyword evidence="1 4" id="KW-0812">Transmembrane</keyword>
<comment type="caution">
    <text evidence="6">The sequence shown here is derived from an EMBL/GenBank/DDBJ whole genome shotgun (WGS) entry which is preliminary data.</text>
</comment>
<dbReference type="Gene3D" id="1.20.1250.20">
    <property type="entry name" value="MFS general substrate transporter like domains"/>
    <property type="match status" value="2"/>
</dbReference>
<evidence type="ECO:0000256" key="2">
    <source>
        <dbReference type="ARBA" id="ARBA00022989"/>
    </source>
</evidence>
<feature type="transmembrane region" description="Helical" evidence="4">
    <location>
        <begin position="379"/>
        <end position="397"/>
    </location>
</feature>
<feature type="transmembrane region" description="Helical" evidence="4">
    <location>
        <begin position="46"/>
        <end position="70"/>
    </location>
</feature>
<evidence type="ECO:0000313" key="7">
    <source>
        <dbReference type="Proteomes" id="UP000252405"/>
    </source>
</evidence>